<feature type="disulfide bond" evidence="4">
    <location>
        <begin position="248"/>
        <end position="261"/>
    </location>
</feature>
<evidence type="ECO:0008006" key="8">
    <source>
        <dbReference type="Google" id="ProtNLM"/>
    </source>
</evidence>
<dbReference type="Gene3D" id="3.40.50.1240">
    <property type="entry name" value="Phosphoglycerate mutase-like"/>
    <property type="match status" value="1"/>
</dbReference>
<keyword evidence="2" id="KW-0325">Glycoprotein</keyword>
<dbReference type="PANTHER" id="PTHR20963:SF42">
    <property type="entry name" value="PHOSPHOGLYCERATE MUTASE-LIKE PROTEIN"/>
    <property type="match status" value="1"/>
</dbReference>
<evidence type="ECO:0000313" key="6">
    <source>
        <dbReference type="EMBL" id="THG97330.1"/>
    </source>
</evidence>
<evidence type="ECO:0000313" key="7">
    <source>
        <dbReference type="Proteomes" id="UP000309038"/>
    </source>
</evidence>
<organism evidence="6 7">
    <name type="scientific">Hermanssonia centrifuga</name>
    <dbReference type="NCBI Taxonomy" id="98765"/>
    <lineage>
        <taxon>Eukaryota</taxon>
        <taxon>Fungi</taxon>
        <taxon>Dikarya</taxon>
        <taxon>Basidiomycota</taxon>
        <taxon>Agaricomycotina</taxon>
        <taxon>Agaricomycetes</taxon>
        <taxon>Polyporales</taxon>
        <taxon>Meruliaceae</taxon>
        <taxon>Hermanssonia</taxon>
    </lineage>
</organism>
<evidence type="ECO:0000256" key="3">
    <source>
        <dbReference type="PIRSR" id="PIRSR000894-1"/>
    </source>
</evidence>
<reference evidence="6 7" key="1">
    <citation type="submission" date="2019-02" db="EMBL/GenBank/DDBJ databases">
        <title>Genome sequencing of the rare red list fungi Phlebia centrifuga.</title>
        <authorList>
            <person name="Buettner E."/>
            <person name="Kellner H."/>
        </authorList>
    </citation>
    <scope>NUCLEOTIDE SEQUENCE [LARGE SCALE GENOMIC DNA]</scope>
    <source>
        <strain evidence="6 7">DSM 108282</strain>
    </source>
</reference>
<feature type="signal peptide" evidence="5">
    <location>
        <begin position="1"/>
        <end position="18"/>
    </location>
</feature>
<name>A0A4S4KHJ4_9APHY</name>
<dbReference type="CDD" id="cd07061">
    <property type="entry name" value="HP_HAP_like"/>
    <property type="match status" value="1"/>
</dbReference>
<feature type="chain" id="PRO_5020435162" description="Phosphoglycerate mutase-like protein" evidence="5">
    <location>
        <begin position="19"/>
        <end position="439"/>
    </location>
</feature>
<keyword evidence="1" id="KW-0378">Hydrolase</keyword>
<dbReference type="Pfam" id="PF00328">
    <property type="entry name" value="His_Phos_2"/>
    <property type="match status" value="1"/>
</dbReference>
<evidence type="ECO:0000256" key="1">
    <source>
        <dbReference type="ARBA" id="ARBA00022801"/>
    </source>
</evidence>
<evidence type="ECO:0000256" key="2">
    <source>
        <dbReference type="ARBA" id="ARBA00023180"/>
    </source>
</evidence>
<dbReference type="InterPro" id="IPR016274">
    <property type="entry name" value="Histidine_acid_Pase_euk"/>
</dbReference>
<sequence>MWFSAFFAILPLAPLASSARVPQDLFQSSFDVSTHLGNLSPYAKAPAAPGLQETLPEDCTVDQVMLMQRHGSRYPLVSELVFITNLVSKLAGSSAAIKKAELPSSMEFLKDGYTSTLGHDDLTAPGRLQLFDHGVSFALKYPHLKASTLLAGLQDRVVESAQWFANGYFGRAWGGLNATTLQTIPEDNVTISWITPMNTCENWQYDYGNNATITWGNVYLPPIAKRLNKLLPGVKLSTDDVHGALYACAYDLAAHGVSPWCGVFTESEIEDFDYELDLLMDGAFGYNLPGSMGPILGSLFVDKLIERFTNKTGDSQSLYLEFGHDTTIDMALTALGLAKDSPKLSATGPARLNRKWRTSHQVPFAAQMTWEKFSCTASFKGPQIRLLLNESPLALSLCKHMDKELGSCSLDDFVSANSFSTRISWGDATWNATCGNAGF</sequence>
<keyword evidence="5" id="KW-0732">Signal</keyword>
<dbReference type="PANTHER" id="PTHR20963">
    <property type="entry name" value="MULTIPLE INOSITOL POLYPHOSPHATE PHOSPHATASE-RELATED"/>
    <property type="match status" value="1"/>
</dbReference>
<dbReference type="PROSITE" id="PS00616">
    <property type="entry name" value="HIS_ACID_PHOSPHAT_1"/>
    <property type="match status" value="1"/>
</dbReference>
<dbReference type="EMBL" id="SGPJ01000174">
    <property type="protein sequence ID" value="THG97330.1"/>
    <property type="molecule type" value="Genomic_DNA"/>
</dbReference>
<feature type="active site" description="Nucleophile" evidence="3">
    <location>
        <position position="70"/>
    </location>
</feature>
<dbReference type="GO" id="GO:0003993">
    <property type="term" value="F:acid phosphatase activity"/>
    <property type="evidence" value="ECO:0007669"/>
    <property type="project" value="TreeGrafter"/>
</dbReference>
<dbReference type="InterPro" id="IPR000560">
    <property type="entry name" value="His_Pase_clade-2"/>
</dbReference>
<keyword evidence="4" id="KW-1015">Disulfide bond</keyword>
<dbReference type="InterPro" id="IPR033379">
    <property type="entry name" value="Acid_Pase_AS"/>
</dbReference>
<comment type="caution">
    <text evidence="6">The sequence shown here is derived from an EMBL/GenBank/DDBJ whole genome shotgun (WGS) entry which is preliminary data.</text>
</comment>
<feature type="disulfide bond" evidence="4">
    <location>
        <begin position="398"/>
        <end position="408"/>
    </location>
</feature>
<feature type="disulfide bond" evidence="4">
    <location>
        <begin position="59"/>
        <end position="375"/>
    </location>
</feature>
<dbReference type="Proteomes" id="UP000309038">
    <property type="component" value="Unassembled WGS sequence"/>
</dbReference>
<proteinExistence type="predicted"/>
<dbReference type="PIRSF" id="PIRSF000894">
    <property type="entry name" value="Acid_phosphatase"/>
    <property type="match status" value="1"/>
</dbReference>
<accession>A0A4S4KHJ4</accession>
<keyword evidence="7" id="KW-1185">Reference proteome</keyword>
<gene>
    <name evidence="6" type="ORF">EW026_g4647</name>
</gene>
<dbReference type="AlphaFoldDB" id="A0A4S4KHJ4"/>
<evidence type="ECO:0000256" key="4">
    <source>
        <dbReference type="PIRSR" id="PIRSR000894-2"/>
    </source>
</evidence>
<dbReference type="InterPro" id="IPR029033">
    <property type="entry name" value="His_PPase_superfam"/>
</dbReference>
<dbReference type="SUPFAM" id="SSF53254">
    <property type="entry name" value="Phosphoglycerate mutase-like"/>
    <property type="match status" value="1"/>
</dbReference>
<protein>
    <recommendedName>
        <fullName evidence="8">Phosphoglycerate mutase-like protein</fullName>
    </recommendedName>
</protein>
<feature type="active site" description="Proton donor" evidence="3">
    <location>
        <position position="325"/>
    </location>
</feature>
<evidence type="ECO:0000256" key="5">
    <source>
        <dbReference type="SAM" id="SignalP"/>
    </source>
</evidence>